<feature type="coiled-coil region" evidence="1">
    <location>
        <begin position="170"/>
        <end position="202"/>
    </location>
</feature>
<dbReference type="EMBL" id="LN835307">
    <property type="protein sequence ID" value="CRH01534.1"/>
    <property type="molecule type" value="Genomic_DNA"/>
</dbReference>
<evidence type="ECO:0000313" key="4">
    <source>
        <dbReference type="Proteomes" id="UP000220158"/>
    </source>
</evidence>
<dbReference type="PROSITE" id="PS51203">
    <property type="entry name" value="CS"/>
    <property type="match status" value="1"/>
</dbReference>
<name>A0A1J1HA81_PLARL</name>
<evidence type="ECO:0000313" key="3">
    <source>
        <dbReference type="EMBL" id="CRH01534.1"/>
    </source>
</evidence>
<dbReference type="VEuPathDB" id="PlasmoDB:PRELSG_1241800"/>
<evidence type="ECO:0000256" key="1">
    <source>
        <dbReference type="SAM" id="Coils"/>
    </source>
</evidence>
<protein>
    <recommendedName>
        <fullName evidence="2">CS domain-containing protein</fullName>
    </recommendedName>
</protein>
<feature type="coiled-coil region" evidence="1">
    <location>
        <begin position="643"/>
        <end position="670"/>
    </location>
</feature>
<dbReference type="KEGG" id="prel:PRELSG_1241800"/>
<dbReference type="RefSeq" id="XP_028534534.1">
    <property type="nucleotide sequence ID" value="XM_028678224.1"/>
</dbReference>
<accession>A0A1J1HA81</accession>
<proteinExistence type="predicted"/>
<reference evidence="3 4" key="1">
    <citation type="submission" date="2015-04" db="EMBL/GenBank/DDBJ databases">
        <authorList>
            <consortium name="Pathogen Informatics"/>
        </authorList>
    </citation>
    <scope>NUCLEOTIDE SEQUENCE [LARGE SCALE GENOMIC DNA]</scope>
    <source>
        <strain evidence="3 4">SGS1</strain>
    </source>
</reference>
<gene>
    <name evidence="3" type="ORF">PRELSG_1241800</name>
</gene>
<organism evidence="3 4">
    <name type="scientific">Plasmodium relictum</name>
    <dbReference type="NCBI Taxonomy" id="85471"/>
    <lineage>
        <taxon>Eukaryota</taxon>
        <taxon>Sar</taxon>
        <taxon>Alveolata</taxon>
        <taxon>Apicomplexa</taxon>
        <taxon>Aconoidasida</taxon>
        <taxon>Haemosporida</taxon>
        <taxon>Plasmodiidae</taxon>
        <taxon>Plasmodium</taxon>
        <taxon>Plasmodium (Haemamoeba)</taxon>
    </lineage>
</organism>
<dbReference type="AlphaFoldDB" id="A0A1J1HA81"/>
<evidence type="ECO:0000259" key="2">
    <source>
        <dbReference type="PROSITE" id="PS51203"/>
    </source>
</evidence>
<sequence length="1150" mass="138767">MNLDWKENFEEIEITIRKKKNNEKELVNFFHNDFFLENYYPSKLDNVKDVLITEVYIRVVDKNNILSIDLYDKISINKDDIRIKKNEDFLILKLKKKEKKLWGYLHFFSLFIRYKNKFYPNLLKCTKEEKDKIFFMEKRFKSLINVRRMKSLEHLKKILKKEKTHNEEFCRKLEDNAQKMQMESEELKNKQLKILKEDAKKKAINSIYEEYQNYDINEVDQSIDTNGVCNNNQVHEMNKDKNDIDNKGILIEYNNKKKKKNMLLCKENIKNRVIELKFTELKRNEIPARETRNLKKTLSNYSSTKNFFLIILIEKAKKFFKNSDFSSCLETLNSITSFVSTGNELNREELIKVLNNLSLLYLLTNNLDKCVEECDKCLNIINEEIKNYNVEETDIENTSNDNKFLKTLNSLEEIKTKNYIQYLYIIYAIVTVRKMYAITKKNDLKNIEDNFLCIKNVQKFLPRCFYESIKKDMDNLKVFNILVPILEYHHSSSKEIKEDLYKLNNQNSNIKYDFFLNFYFVLKRSFYLKNLNFFYKNIINILLCFFHIIDKQNKIYSFLNNIEQFSLTKFLLNIYEFILLLKNNSSFIEKVIEIEKLNDILENSFIQEEIINVLNSNLRQDDDNELEFLLKNNCALKKIIYLLRHSNNDEDRYELEKEKEEKKKNEKKNISEINLSFSDIFYDTLYKLKKNNKIVRDISSNFSKNELRIELFTNKDYYKSMKDSSELLKIELSLKIIKFMCYSFNLIQKIYKDNMKEKKFIRDAIFNLLIDLSYCISNLNSSYLKIENIVSVIFLYFCFYFIYNFKNNEFFIDTQLKSDSKIHFHMLALNDIETNKKITKDTIKNMITKTFLNNFYAEYKNYIDFKKNKEEYTKNSEYNVMLNKTCYLIKKLKNNNKNLEILLINNKYVEEIFNFLICLNKQNYYLKSIQYSVLLLSHDIKYPNISMFNLNYIYLIKTIFNMSFFVKNKMYKDQTIKKNITILNQEKLKKILSHFTDSSSIKFKNTKRVIFTKSLENENVENNLVNYLETIIKKFKKIKIFRNINFCLKKLDASKNIITNIQNIVMKYMDNLLIDFHILNCILQFNKMDLSSYFFINKNIIVEFNDLNSKVISLNCQKVFNKLEYKNIVKYYFKKFLKTKIIILNNIYYL</sequence>
<keyword evidence="1" id="KW-0175">Coiled coil</keyword>
<dbReference type="InterPro" id="IPR007052">
    <property type="entry name" value="CS_dom"/>
</dbReference>
<dbReference type="GeneID" id="39737662"/>
<feature type="domain" description="CS" evidence="2">
    <location>
        <begin position="1"/>
        <end position="106"/>
    </location>
</feature>
<dbReference type="OrthoDB" id="381456at2759"/>
<dbReference type="Proteomes" id="UP000220158">
    <property type="component" value="Chromosome 12"/>
</dbReference>
<keyword evidence="4" id="KW-1185">Reference proteome</keyword>